<sequence>MNPGSQAALQLRDIHLPTEPGFWPPAPGWWILAVLLLALLLWLIRLGLRRYRLRRQRQRILAMLDELEQDNDAITPEKIARISSLLRRLALMRYPRQRVAALTGADWLQFLDESGGNGRFSHGPGQVLASGPYQPTLSSELDIGALSVLLRDWIKKNTQH</sequence>
<evidence type="ECO:0000313" key="2">
    <source>
        <dbReference type="EMBL" id="VAX12744.1"/>
    </source>
</evidence>
<feature type="transmembrane region" description="Helical" evidence="1">
    <location>
        <begin position="29"/>
        <end position="48"/>
    </location>
</feature>
<organism evidence="2">
    <name type="scientific">hydrothermal vent metagenome</name>
    <dbReference type="NCBI Taxonomy" id="652676"/>
    <lineage>
        <taxon>unclassified sequences</taxon>
        <taxon>metagenomes</taxon>
        <taxon>ecological metagenomes</taxon>
    </lineage>
</organism>
<keyword evidence="1" id="KW-0812">Transmembrane</keyword>
<protein>
    <recommendedName>
        <fullName evidence="3">DUF4381 domain-containing protein</fullName>
    </recommendedName>
</protein>
<dbReference type="EMBL" id="UOFZ01000064">
    <property type="protein sequence ID" value="VAX12744.1"/>
    <property type="molecule type" value="Genomic_DNA"/>
</dbReference>
<keyword evidence="1" id="KW-1133">Transmembrane helix</keyword>
<reference evidence="2" key="1">
    <citation type="submission" date="2018-06" db="EMBL/GenBank/DDBJ databases">
        <authorList>
            <person name="Zhirakovskaya E."/>
        </authorList>
    </citation>
    <scope>NUCLEOTIDE SEQUENCE</scope>
</reference>
<gene>
    <name evidence="2" type="ORF">MNBD_GAMMA24-1734</name>
</gene>
<keyword evidence="1" id="KW-0472">Membrane</keyword>
<evidence type="ECO:0000256" key="1">
    <source>
        <dbReference type="SAM" id="Phobius"/>
    </source>
</evidence>
<evidence type="ECO:0008006" key="3">
    <source>
        <dbReference type="Google" id="ProtNLM"/>
    </source>
</evidence>
<accession>A0A3B1BLS0</accession>
<proteinExistence type="predicted"/>
<dbReference type="Pfam" id="PF14316">
    <property type="entry name" value="DUF4381"/>
    <property type="match status" value="1"/>
</dbReference>
<dbReference type="AlphaFoldDB" id="A0A3B1BLS0"/>
<dbReference type="InterPro" id="IPR025489">
    <property type="entry name" value="DUF4381"/>
</dbReference>
<name>A0A3B1BLS0_9ZZZZ</name>